<dbReference type="EMBL" id="ANFM02000014">
    <property type="protein sequence ID" value="EOD80114.1"/>
    <property type="molecule type" value="Genomic_DNA"/>
</dbReference>
<dbReference type="CDD" id="cd00761">
    <property type="entry name" value="Glyco_tranf_GTA_type"/>
    <property type="match status" value="1"/>
</dbReference>
<dbReference type="Gene3D" id="3.90.550.10">
    <property type="entry name" value="Spore Coat Polysaccharide Biosynthesis Protein SpsA, Chain A"/>
    <property type="match status" value="1"/>
</dbReference>
<feature type="domain" description="Glycosyltransferase 2-like" evidence="1">
    <location>
        <begin position="8"/>
        <end position="133"/>
    </location>
</feature>
<evidence type="ECO:0000259" key="1">
    <source>
        <dbReference type="Pfam" id="PF00535"/>
    </source>
</evidence>
<sequence length="316" mass="36495">MINTPLVSIGIPTYNRPQEIDNCLKLIRQQTYENTEIIVSDNSSDNSSIIHDIVRKHIEEDSRIKLYVQERNIGSIGNFKFVLEKARGEFFMWAADDDELELNYIEKLLPNLTKSNDYGFVVSGYDVVDKMSNPPIISDFTKYLHDIPGETPYIRMKNYIRQPDYCGKSKILWSLHRTELVKQAFEKVFVGLDQKSDTTWAELPVEFRLLEMANLGVVDDVLFHANLLPSSEGLREGNLFNNREIEICNRSFSAYRRAVEQGSNLSTSEKTRLKLLLKWEEFNSIARMVVYGVIKRRSPTLARNIKKVWMSIVGGK</sequence>
<dbReference type="Proteomes" id="UP000011223">
    <property type="component" value="Unassembled WGS sequence"/>
</dbReference>
<keyword evidence="3" id="KW-1185">Reference proteome</keyword>
<dbReference type="InterPro" id="IPR029044">
    <property type="entry name" value="Nucleotide-diphossugar_trans"/>
</dbReference>
<organism evidence="2 3">
    <name type="scientific">Grimontia indica</name>
    <dbReference type="NCBI Taxonomy" id="1056512"/>
    <lineage>
        <taxon>Bacteria</taxon>
        <taxon>Pseudomonadati</taxon>
        <taxon>Pseudomonadota</taxon>
        <taxon>Gammaproteobacteria</taxon>
        <taxon>Vibrionales</taxon>
        <taxon>Vibrionaceae</taxon>
        <taxon>Grimontia</taxon>
    </lineage>
</organism>
<dbReference type="InterPro" id="IPR001173">
    <property type="entry name" value="Glyco_trans_2-like"/>
</dbReference>
<evidence type="ECO:0000313" key="2">
    <source>
        <dbReference type="EMBL" id="EOD80114.1"/>
    </source>
</evidence>
<protein>
    <submittedName>
        <fullName evidence="2">Glycosyltransferase</fullName>
    </submittedName>
</protein>
<evidence type="ECO:0000313" key="3">
    <source>
        <dbReference type="Proteomes" id="UP000011223"/>
    </source>
</evidence>
<dbReference type="PANTHER" id="PTHR22916:SF3">
    <property type="entry name" value="UDP-GLCNAC:BETAGAL BETA-1,3-N-ACETYLGLUCOSAMINYLTRANSFERASE-LIKE PROTEIN 1"/>
    <property type="match status" value="1"/>
</dbReference>
<gene>
    <name evidence="2" type="ORF">D515_00684</name>
</gene>
<dbReference type="eggNOG" id="COG0463">
    <property type="taxonomic scope" value="Bacteria"/>
</dbReference>
<dbReference type="RefSeq" id="WP_002537763.1">
    <property type="nucleotide sequence ID" value="NZ_ANFM02000014.1"/>
</dbReference>
<proteinExistence type="predicted"/>
<dbReference type="SUPFAM" id="SSF53448">
    <property type="entry name" value="Nucleotide-diphospho-sugar transferases"/>
    <property type="match status" value="1"/>
</dbReference>
<dbReference type="PANTHER" id="PTHR22916">
    <property type="entry name" value="GLYCOSYLTRANSFERASE"/>
    <property type="match status" value="1"/>
</dbReference>
<dbReference type="GO" id="GO:0016758">
    <property type="term" value="F:hexosyltransferase activity"/>
    <property type="evidence" value="ECO:0007669"/>
    <property type="project" value="UniProtKB-ARBA"/>
</dbReference>
<accession>R1GVR1</accession>
<dbReference type="AlphaFoldDB" id="R1GVR1"/>
<comment type="caution">
    <text evidence="2">The sequence shown here is derived from an EMBL/GenBank/DDBJ whole genome shotgun (WGS) entry which is preliminary data.</text>
</comment>
<dbReference type="Pfam" id="PF00535">
    <property type="entry name" value="Glycos_transf_2"/>
    <property type="match status" value="1"/>
</dbReference>
<name>R1GVR1_9GAMM</name>
<reference evidence="2 3" key="1">
    <citation type="journal article" date="2014" name="PLoS ONE">
        <title>Grimontia indica AK16(T), sp. nov., Isolated from a Seawater Sample Reports the Presence of Pathogenic Genes Similar to Vibrio Genus.</title>
        <authorList>
            <person name="Singh A."/>
            <person name="Vaidya B."/>
            <person name="Khatri I."/>
            <person name="Srinivas T.N."/>
            <person name="Subramanian S."/>
            <person name="Korpole S."/>
            <person name="Pinnaka A.K."/>
        </authorList>
    </citation>
    <scope>NUCLEOTIDE SEQUENCE [LARGE SCALE GENOMIC DNA]</scope>
    <source>
        <strain evidence="2 3">AK16</strain>
    </source>
</reference>